<proteinExistence type="predicted"/>
<organism evidence="2 3">
    <name type="scientific">Olpidium bornovanus</name>
    <dbReference type="NCBI Taxonomy" id="278681"/>
    <lineage>
        <taxon>Eukaryota</taxon>
        <taxon>Fungi</taxon>
        <taxon>Fungi incertae sedis</taxon>
        <taxon>Olpidiomycota</taxon>
        <taxon>Olpidiomycotina</taxon>
        <taxon>Olpidiomycetes</taxon>
        <taxon>Olpidiales</taxon>
        <taxon>Olpidiaceae</taxon>
        <taxon>Olpidium</taxon>
    </lineage>
</organism>
<name>A0A8H8DKD7_9FUNG</name>
<evidence type="ECO:0000313" key="2">
    <source>
        <dbReference type="EMBL" id="KAG5461002.1"/>
    </source>
</evidence>
<evidence type="ECO:0000313" key="3">
    <source>
        <dbReference type="Proteomes" id="UP000673691"/>
    </source>
</evidence>
<sequence>MFGGAPPPPLPPPPHGRLGRRRAPAAVPAAGSAEAAAPSLSADASFGRGGLVKLATLEAAYRSGEPGLQLQAVELFGQLFEEQPFPTVINAGFLKLADWFRTTQQLGPLPHLPRFRAISRPPAKAPNCRRSRQVHLVCAGVHRTSSQGACVAVSRCARRYLVGYPALPVPRSRSEQSGLHRTLGCVGFTMAERVNIQQK</sequence>
<comment type="caution">
    <text evidence="2">The sequence shown here is derived from an EMBL/GenBank/DDBJ whole genome shotgun (WGS) entry which is preliminary data.</text>
</comment>
<feature type="compositionally biased region" description="Pro residues" evidence="1">
    <location>
        <begin position="1"/>
        <end position="15"/>
    </location>
</feature>
<dbReference type="AlphaFoldDB" id="A0A8H8DKD7"/>
<protein>
    <submittedName>
        <fullName evidence="2">Uncharacterized protein</fullName>
    </submittedName>
</protein>
<evidence type="ECO:0000256" key="1">
    <source>
        <dbReference type="SAM" id="MobiDB-lite"/>
    </source>
</evidence>
<reference evidence="2 3" key="1">
    <citation type="journal article" name="Sci. Rep.">
        <title>Genome-scale phylogenetic analyses confirm Olpidium as the closest living zoosporic fungus to the non-flagellated, terrestrial fungi.</title>
        <authorList>
            <person name="Chang Y."/>
            <person name="Rochon D."/>
            <person name="Sekimoto S."/>
            <person name="Wang Y."/>
            <person name="Chovatia M."/>
            <person name="Sandor L."/>
            <person name="Salamov A."/>
            <person name="Grigoriev I.V."/>
            <person name="Stajich J.E."/>
            <person name="Spatafora J.W."/>
        </authorList>
    </citation>
    <scope>NUCLEOTIDE SEQUENCE [LARGE SCALE GENOMIC DNA]</scope>
    <source>
        <strain evidence="2">S191</strain>
    </source>
</reference>
<accession>A0A8H8DKD7</accession>
<gene>
    <name evidence="2" type="ORF">BJ554DRAFT_6879</name>
</gene>
<dbReference type="OrthoDB" id="275783at2759"/>
<dbReference type="EMBL" id="JAEFCI010004354">
    <property type="protein sequence ID" value="KAG5461002.1"/>
    <property type="molecule type" value="Genomic_DNA"/>
</dbReference>
<feature type="region of interest" description="Disordered" evidence="1">
    <location>
        <begin position="1"/>
        <end position="30"/>
    </location>
</feature>
<keyword evidence="3" id="KW-1185">Reference proteome</keyword>
<dbReference type="Proteomes" id="UP000673691">
    <property type="component" value="Unassembled WGS sequence"/>
</dbReference>